<name>A0A0A9EBW4_ARUDO</name>
<sequence length="23" mass="2638">MFPYHALILIEMLQNTSTIVSLC</sequence>
<accession>A0A0A9EBW4</accession>
<dbReference type="EMBL" id="GBRH01199666">
    <property type="protein sequence ID" value="JAD98229.1"/>
    <property type="molecule type" value="Transcribed_RNA"/>
</dbReference>
<evidence type="ECO:0000313" key="1">
    <source>
        <dbReference type="EMBL" id="JAD98229.1"/>
    </source>
</evidence>
<dbReference type="AlphaFoldDB" id="A0A0A9EBW4"/>
<reference evidence="1" key="2">
    <citation type="journal article" date="2015" name="Data Brief">
        <title>Shoot transcriptome of the giant reed, Arundo donax.</title>
        <authorList>
            <person name="Barrero R.A."/>
            <person name="Guerrero F.D."/>
            <person name="Moolhuijzen P."/>
            <person name="Goolsby J.A."/>
            <person name="Tidwell J."/>
            <person name="Bellgard S.E."/>
            <person name="Bellgard M.I."/>
        </authorList>
    </citation>
    <scope>NUCLEOTIDE SEQUENCE</scope>
    <source>
        <tissue evidence="1">Shoot tissue taken approximately 20 cm above the soil surface</tissue>
    </source>
</reference>
<organism evidence="1">
    <name type="scientific">Arundo donax</name>
    <name type="common">Giant reed</name>
    <name type="synonym">Donax arundinaceus</name>
    <dbReference type="NCBI Taxonomy" id="35708"/>
    <lineage>
        <taxon>Eukaryota</taxon>
        <taxon>Viridiplantae</taxon>
        <taxon>Streptophyta</taxon>
        <taxon>Embryophyta</taxon>
        <taxon>Tracheophyta</taxon>
        <taxon>Spermatophyta</taxon>
        <taxon>Magnoliopsida</taxon>
        <taxon>Liliopsida</taxon>
        <taxon>Poales</taxon>
        <taxon>Poaceae</taxon>
        <taxon>PACMAD clade</taxon>
        <taxon>Arundinoideae</taxon>
        <taxon>Arundineae</taxon>
        <taxon>Arundo</taxon>
    </lineage>
</organism>
<reference evidence="1" key="1">
    <citation type="submission" date="2014-09" db="EMBL/GenBank/DDBJ databases">
        <authorList>
            <person name="Magalhaes I.L.F."/>
            <person name="Oliveira U."/>
            <person name="Santos F.R."/>
            <person name="Vidigal T.H.D.A."/>
            <person name="Brescovit A.D."/>
            <person name="Santos A.J."/>
        </authorList>
    </citation>
    <scope>NUCLEOTIDE SEQUENCE</scope>
    <source>
        <tissue evidence="1">Shoot tissue taken approximately 20 cm above the soil surface</tissue>
    </source>
</reference>
<protein>
    <submittedName>
        <fullName evidence="1">Uncharacterized protein</fullName>
    </submittedName>
</protein>
<proteinExistence type="predicted"/>